<protein>
    <submittedName>
        <fullName evidence="1">DUF11 domain-containing protein</fullName>
    </submittedName>
</protein>
<dbReference type="NCBIfam" id="TIGR01451">
    <property type="entry name" value="B_ant_repeat"/>
    <property type="match status" value="1"/>
</dbReference>
<dbReference type="Gene3D" id="4.10.1080.10">
    <property type="entry name" value="TSP type-3 repeat"/>
    <property type="match status" value="2"/>
</dbReference>
<dbReference type="InterPro" id="IPR028974">
    <property type="entry name" value="TSP_type-3_rpt"/>
</dbReference>
<dbReference type="AlphaFoldDB" id="A0A368P1M9"/>
<dbReference type="InterPro" id="IPR047589">
    <property type="entry name" value="DUF11_rpt"/>
</dbReference>
<keyword evidence="2" id="KW-1185">Reference proteome</keyword>
<sequence>MQPLGIGLFGSLNDGRVVEKVNGITRTEDNIYYGVSGNDFIFAFDITTGQIVPDAFGGNDHIDLVMAPGSTNFTIGTNEDMGYNTCEDKVYISASFGGGGNGDDWVASVDLTNGQVTPEFATKLDSDGLAFDSDGNLFTSNRGNFYYFNGTELIKIDQVTSTNIALESLGFVLDAAPVAHDDSLEGVYCASETVVINPLENDVDFENNLDPTTVQVSNVPTGVAASVNTVNGEISLTFTPGFSGDIQFNYTVKDTKIGNCDIAEPSNMATISLSVNTGTDTDGDGIVDSCDLDNDNDGILDIDECPFVDSGKDGAYKGTEYTMNITSPNRLDHTANHILESIEVEGGTYNYFIVPDVYVSSFSGVNSNGKVYITDHGTQINDYNNNPNFDNNALPAFQSADLNLYHSLDGKNYTQDSYTVSYNNPIVSNRDIFIAVTERTRNNRYFIEALDSDNNVLGNLTVIPGDYVNTNHKVHPSGAGFVFVGLFQIDDLAPVGSEISALRVSFTSAATSDGPDGKILIFGDFAKISCDTDLDGIPDYLDTDSDNDGCFDALEAAGNITTGQLDTNGMITGNVDENGVPIAVSGGQSTTAAVTINEKVTISSITSDVSGAICSGTTITYIANATGTRVTDFSTTPYTTEALDPSEINYQWYESTDGGTTFTILSGKTNNTLTLSNVQVAAPVTQYKVLASSANNSCGTEDTTSLTVVNEADLSLEKTVYADQNATGAEITQANIGDTIYYKIVLTNNGPCDATASVKDVLPAGVSYIATSSTVPASTSFAVDEPSNIGMWNNITVTSGSTQTLVIAVLIGPNCGDITNFAEVETSSRQDPNSTPGNNQ</sequence>
<name>A0A368P1M9_9FLAO</name>
<proteinExistence type="predicted"/>
<organism evidence="1 2">
    <name type="scientific">Oceanihabitans sediminis</name>
    <dbReference type="NCBI Taxonomy" id="1812012"/>
    <lineage>
        <taxon>Bacteria</taxon>
        <taxon>Pseudomonadati</taxon>
        <taxon>Bacteroidota</taxon>
        <taxon>Flavobacteriia</taxon>
        <taxon>Flavobacteriales</taxon>
        <taxon>Flavobacteriaceae</taxon>
        <taxon>Oceanihabitans</taxon>
    </lineage>
</organism>
<evidence type="ECO:0000313" key="2">
    <source>
        <dbReference type="Proteomes" id="UP000252249"/>
    </source>
</evidence>
<dbReference type="RefSeq" id="WP_123796524.1">
    <property type="nucleotide sequence ID" value="NZ_JAWVXR010000009.1"/>
</dbReference>
<dbReference type="EMBL" id="QPIG01000006">
    <property type="protein sequence ID" value="RCU56438.1"/>
    <property type="molecule type" value="Genomic_DNA"/>
</dbReference>
<comment type="caution">
    <text evidence="1">The sequence shown here is derived from an EMBL/GenBank/DDBJ whole genome shotgun (WGS) entry which is preliminary data.</text>
</comment>
<dbReference type="GO" id="GO:0005509">
    <property type="term" value="F:calcium ion binding"/>
    <property type="evidence" value="ECO:0007669"/>
    <property type="project" value="InterPro"/>
</dbReference>
<evidence type="ECO:0000313" key="1">
    <source>
        <dbReference type="EMBL" id="RCU56438.1"/>
    </source>
</evidence>
<dbReference type="SUPFAM" id="SSF103647">
    <property type="entry name" value="TSP type-3 repeat"/>
    <property type="match status" value="1"/>
</dbReference>
<gene>
    <name evidence="1" type="ORF">DU428_12705</name>
</gene>
<reference evidence="1 2" key="1">
    <citation type="submission" date="2018-07" db="EMBL/GenBank/DDBJ databases">
        <title>Oceanihabitans testaceum sp. nov., isolated from marine sediment.</title>
        <authorList>
            <person name="Li C.-M."/>
        </authorList>
    </citation>
    <scope>NUCLEOTIDE SEQUENCE [LARGE SCALE GENOMIC DNA]</scope>
    <source>
        <strain evidence="1 2">S9-10</strain>
    </source>
</reference>
<dbReference type="OrthoDB" id="1140688at2"/>
<dbReference type="Proteomes" id="UP000252249">
    <property type="component" value="Unassembled WGS sequence"/>
</dbReference>
<accession>A0A368P1M9</accession>